<sequence>MTPTSTLVDPHTYTIGAPWALVGREREIATIHDCVIGNGPGAIVLAGQPGVGRTRLAREAILAAGRREHPTAHARATRAMSSVPLGALAHLVPVGASESNPAAVLQAAITAVTRAPHEQWLVVAVDDTHLLDELSACLVHALVLTGAASVVLTVLSGAPEPEAVTAIWKDGLAPRLELAPLTRPDQDRLLGSVLGGVVDSRTCEYLWRMTAGCPRLLREVVEAGQEMGNLQVADEVWRWHGPLAPTRRLSDLVLARVGELQPTEQVAVELLAVGEPLPLAELIAMTSAEVVASLERRGIITAEYAGRQIETRLAQPVHAEVLRAHMPLTTARRLRAALAARVAACRPRDLVQAGALLADSEGSTSEAGLLVAAASTANSRGLHVASERIAGAAIEHGAGCDAQIALAEGLRWQGRSLDAENVAAHATTLARTDDERAGLAATRALNLFYGLGRAQDAVAVLDEANESVGPQASAKVTAVRSILSFSAGRPREAAELGRSVLAAGLADDGTATICACAAVTAAQAVLGAPGDALRFAEHGRAAAARGRGDPEIFSARWALAHNELLALNLAGRVGEAEQRAAELHRMTMAEAASVGDGLAALQVGSAALAAGRAAVAVRWLTEATSKLTESDPIGCLPLCRAYLTQAHAQLGDPVAAGKVSAAEMVEGPGAVRIYEPQTVLAQAWRAAAEKRMTDAGDEAIRAASIAATMTQPMIEALALHTAVRFGRADEVSGRLRELAEYVDGLAPTYAAHAEAVARCDGERLDHVADEFDTFGAALLAAEAAAQAADAHDREGHRRRARASTGRAVGLARDCGGALTPALIRSSPPPPLTAREREVAALAAAGQHSREIACRLVISVRTVETHLANAFGKLGIHRRAELRAALGECRE</sequence>
<comment type="caution">
    <text evidence="5">The sequence shown here is derived from an EMBL/GenBank/DDBJ whole genome shotgun (WGS) entry which is preliminary data.</text>
</comment>
<protein>
    <submittedName>
        <fullName evidence="5">LuxR C-terminal-related transcriptional regulator</fullName>
    </submittedName>
</protein>
<keyword evidence="2" id="KW-0238">DNA-binding</keyword>
<gene>
    <name evidence="5" type="ORF">ACFSCY_12430</name>
</gene>
<evidence type="ECO:0000256" key="3">
    <source>
        <dbReference type="ARBA" id="ARBA00023163"/>
    </source>
</evidence>
<name>A0ABW4FHZ3_9PSEU</name>
<dbReference type="SUPFAM" id="SSF46894">
    <property type="entry name" value="C-terminal effector domain of the bipartite response regulators"/>
    <property type="match status" value="1"/>
</dbReference>
<dbReference type="PROSITE" id="PS50043">
    <property type="entry name" value="HTH_LUXR_2"/>
    <property type="match status" value="1"/>
</dbReference>
<dbReference type="Pfam" id="PF00196">
    <property type="entry name" value="GerE"/>
    <property type="match status" value="1"/>
</dbReference>
<dbReference type="EMBL" id="JBHUCP010000007">
    <property type="protein sequence ID" value="MFD1530250.1"/>
    <property type="molecule type" value="Genomic_DNA"/>
</dbReference>
<feature type="domain" description="HTH luxR-type" evidence="4">
    <location>
        <begin position="824"/>
        <end position="889"/>
    </location>
</feature>
<organism evidence="5 6">
    <name type="scientific">Pseudonocardia aurantiaca</name>
    <dbReference type="NCBI Taxonomy" id="75290"/>
    <lineage>
        <taxon>Bacteria</taxon>
        <taxon>Bacillati</taxon>
        <taxon>Actinomycetota</taxon>
        <taxon>Actinomycetes</taxon>
        <taxon>Pseudonocardiales</taxon>
        <taxon>Pseudonocardiaceae</taxon>
        <taxon>Pseudonocardia</taxon>
    </lineage>
</organism>
<dbReference type="Gene3D" id="1.10.10.10">
    <property type="entry name" value="Winged helix-like DNA-binding domain superfamily/Winged helix DNA-binding domain"/>
    <property type="match status" value="1"/>
</dbReference>
<dbReference type="Proteomes" id="UP001597145">
    <property type="component" value="Unassembled WGS sequence"/>
</dbReference>
<dbReference type="PANTHER" id="PTHR44688:SF16">
    <property type="entry name" value="DNA-BINDING TRANSCRIPTIONAL ACTIVATOR DEVR_DOSR"/>
    <property type="match status" value="1"/>
</dbReference>
<evidence type="ECO:0000256" key="1">
    <source>
        <dbReference type="ARBA" id="ARBA00023015"/>
    </source>
</evidence>
<reference evidence="6" key="1">
    <citation type="journal article" date="2019" name="Int. J. Syst. Evol. Microbiol.">
        <title>The Global Catalogue of Microorganisms (GCM) 10K type strain sequencing project: providing services to taxonomists for standard genome sequencing and annotation.</title>
        <authorList>
            <consortium name="The Broad Institute Genomics Platform"/>
            <consortium name="The Broad Institute Genome Sequencing Center for Infectious Disease"/>
            <person name="Wu L."/>
            <person name="Ma J."/>
        </authorList>
    </citation>
    <scope>NUCLEOTIDE SEQUENCE [LARGE SCALE GENOMIC DNA]</scope>
    <source>
        <strain evidence="6">JCM 12165</strain>
    </source>
</reference>
<keyword evidence="3" id="KW-0804">Transcription</keyword>
<dbReference type="InterPro" id="IPR027417">
    <property type="entry name" value="P-loop_NTPase"/>
</dbReference>
<dbReference type="PROSITE" id="PS00622">
    <property type="entry name" value="HTH_LUXR_1"/>
    <property type="match status" value="1"/>
</dbReference>
<dbReference type="InterPro" id="IPR016032">
    <property type="entry name" value="Sig_transdc_resp-reg_C-effctor"/>
</dbReference>
<proteinExistence type="predicted"/>
<evidence type="ECO:0000259" key="4">
    <source>
        <dbReference type="PROSITE" id="PS50043"/>
    </source>
</evidence>
<evidence type="ECO:0000313" key="5">
    <source>
        <dbReference type="EMBL" id="MFD1530250.1"/>
    </source>
</evidence>
<dbReference type="RefSeq" id="WP_343977136.1">
    <property type="nucleotide sequence ID" value="NZ_BAAAJG010000008.1"/>
</dbReference>
<dbReference type="SMART" id="SM00421">
    <property type="entry name" value="HTH_LUXR"/>
    <property type="match status" value="1"/>
</dbReference>
<keyword evidence="1" id="KW-0805">Transcription regulation</keyword>
<keyword evidence="6" id="KW-1185">Reference proteome</keyword>
<dbReference type="Gene3D" id="3.40.50.300">
    <property type="entry name" value="P-loop containing nucleotide triphosphate hydrolases"/>
    <property type="match status" value="1"/>
</dbReference>
<dbReference type="PANTHER" id="PTHR44688">
    <property type="entry name" value="DNA-BINDING TRANSCRIPTIONAL ACTIVATOR DEVR_DOSR"/>
    <property type="match status" value="1"/>
</dbReference>
<evidence type="ECO:0000256" key="2">
    <source>
        <dbReference type="ARBA" id="ARBA00023125"/>
    </source>
</evidence>
<accession>A0ABW4FHZ3</accession>
<dbReference type="PRINTS" id="PR00038">
    <property type="entry name" value="HTHLUXR"/>
</dbReference>
<dbReference type="CDD" id="cd06170">
    <property type="entry name" value="LuxR_C_like"/>
    <property type="match status" value="1"/>
</dbReference>
<dbReference type="InterPro" id="IPR036388">
    <property type="entry name" value="WH-like_DNA-bd_sf"/>
</dbReference>
<dbReference type="SUPFAM" id="SSF52540">
    <property type="entry name" value="P-loop containing nucleoside triphosphate hydrolases"/>
    <property type="match status" value="1"/>
</dbReference>
<dbReference type="InterPro" id="IPR000792">
    <property type="entry name" value="Tscrpt_reg_LuxR_C"/>
</dbReference>
<evidence type="ECO:0000313" key="6">
    <source>
        <dbReference type="Proteomes" id="UP001597145"/>
    </source>
</evidence>